<accession>A0A645CDA5</accession>
<sequence length="109" mass="13361">MRSFAQDRVYFRQIFLIKARHALFSRPKMYHRHDRDKIKRRRYRRRDDNLPVRYAEELRHDKGRRSHDRRHYLSPRRGTGDDRSGELWLISRLFHERDGKRSGGDGVSA</sequence>
<reference evidence="2" key="1">
    <citation type="submission" date="2019-08" db="EMBL/GenBank/DDBJ databases">
        <authorList>
            <person name="Kucharzyk K."/>
            <person name="Murdoch R.W."/>
            <person name="Higgins S."/>
            <person name="Loffler F."/>
        </authorList>
    </citation>
    <scope>NUCLEOTIDE SEQUENCE</scope>
</reference>
<feature type="region of interest" description="Disordered" evidence="1">
    <location>
        <begin position="58"/>
        <end position="83"/>
    </location>
</feature>
<evidence type="ECO:0000313" key="2">
    <source>
        <dbReference type="EMBL" id="MPM74862.1"/>
    </source>
</evidence>
<evidence type="ECO:0000256" key="1">
    <source>
        <dbReference type="SAM" id="MobiDB-lite"/>
    </source>
</evidence>
<protein>
    <submittedName>
        <fullName evidence="2">Uncharacterized protein</fullName>
    </submittedName>
</protein>
<proteinExistence type="predicted"/>
<organism evidence="2">
    <name type="scientific">bioreactor metagenome</name>
    <dbReference type="NCBI Taxonomy" id="1076179"/>
    <lineage>
        <taxon>unclassified sequences</taxon>
        <taxon>metagenomes</taxon>
        <taxon>ecological metagenomes</taxon>
    </lineage>
</organism>
<name>A0A645CDA5_9ZZZZ</name>
<dbReference type="EMBL" id="VSSQ01026239">
    <property type="protein sequence ID" value="MPM74862.1"/>
    <property type="molecule type" value="Genomic_DNA"/>
</dbReference>
<comment type="caution">
    <text evidence="2">The sequence shown here is derived from an EMBL/GenBank/DDBJ whole genome shotgun (WGS) entry which is preliminary data.</text>
</comment>
<dbReference type="AlphaFoldDB" id="A0A645CDA5"/>
<gene>
    <name evidence="2" type="ORF">SDC9_121851</name>
</gene>
<feature type="compositionally biased region" description="Basic residues" evidence="1">
    <location>
        <begin position="61"/>
        <end position="74"/>
    </location>
</feature>